<sequence>MLKETKEAIEKLDERLAKIEKQTLPTNSSKPALNTRKEKDWKYPSKMK</sequence>
<dbReference type="AlphaFoldDB" id="A0A0G8EDK0"/>
<dbReference type="Proteomes" id="UP000035214">
    <property type="component" value="Unassembled WGS sequence"/>
</dbReference>
<comment type="caution">
    <text evidence="2">The sequence shown here is derived from an EMBL/GenBank/DDBJ whole genome shotgun (WGS) entry which is preliminary data.</text>
</comment>
<dbReference type="RefSeq" id="WP_162488699.1">
    <property type="nucleotide sequence ID" value="NZ_LCYI01000062.1"/>
</dbReference>
<organism evidence="2 3">
    <name type="scientific">Bacillus cereus</name>
    <dbReference type="NCBI Taxonomy" id="1396"/>
    <lineage>
        <taxon>Bacteria</taxon>
        <taxon>Bacillati</taxon>
        <taxon>Bacillota</taxon>
        <taxon>Bacilli</taxon>
        <taxon>Bacillales</taxon>
        <taxon>Bacillaceae</taxon>
        <taxon>Bacillus</taxon>
        <taxon>Bacillus cereus group</taxon>
    </lineage>
</organism>
<evidence type="ECO:0000313" key="2">
    <source>
        <dbReference type="EMBL" id="KLA22338.1"/>
    </source>
</evidence>
<protein>
    <submittedName>
        <fullName evidence="2">Uncharacterized protein</fullName>
    </submittedName>
</protein>
<feature type="region of interest" description="Disordered" evidence="1">
    <location>
        <begin position="20"/>
        <end position="48"/>
    </location>
</feature>
<reference evidence="2 3" key="1">
    <citation type="submission" date="2015-04" db="EMBL/GenBank/DDBJ databases">
        <title>Draft Genome Sequences of Eight Spore-Forming Food Isolates of Bacillus cereus Genome sequencing.</title>
        <authorList>
            <person name="Krawcyk A.O."/>
            <person name="de Jong A."/>
            <person name="Eijlander R.T."/>
            <person name="Berendsen E.M."/>
            <person name="Holsappel S."/>
            <person name="Wells-Bennik M."/>
            <person name="Kuipers O.P."/>
        </authorList>
    </citation>
    <scope>NUCLEOTIDE SEQUENCE [LARGE SCALE GENOMIC DNA]</scope>
    <source>
        <strain evidence="2 3">B4077</strain>
    </source>
</reference>
<gene>
    <name evidence="2" type="ORF">B4077_3284</name>
</gene>
<feature type="compositionally biased region" description="Basic and acidic residues" evidence="1">
    <location>
        <begin position="35"/>
        <end position="48"/>
    </location>
</feature>
<evidence type="ECO:0000313" key="3">
    <source>
        <dbReference type="Proteomes" id="UP000035214"/>
    </source>
</evidence>
<name>A0A0G8EDK0_BACCE</name>
<dbReference type="EMBL" id="LCYI01000062">
    <property type="protein sequence ID" value="KLA22338.1"/>
    <property type="molecule type" value="Genomic_DNA"/>
</dbReference>
<proteinExistence type="predicted"/>
<accession>A0A0G8EDK0</accession>
<evidence type="ECO:0000256" key="1">
    <source>
        <dbReference type="SAM" id="MobiDB-lite"/>
    </source>
</evidence>
<feature type="compositionally biased region" description="Polar residues" evidence="1">
    <location>
        <begin position="23"/>
        <end position="32"/>
    </location>
</feature>
<dbReference type="PATRIC" id="fig|1396.428.peg.2646"/>